<organism evidence="2 3">
    <name type="scientific">Tenebrio molitor</name>
    <name type="common">Yellow mealworm beetle</name>
    <dbReference type="NCBI Taxonomy" id="7067"/>
    <lineage>
        <taxon>Eukaryota</taxon>
        <taxon>Metazoa</taxon>
        <taxon>Ecdysozoa</taxon>
        <taxon>Arthropoda</taxon>
        <taxon>Hexapoda</taxon>
        <taxon>Insecta</taxon>
        <taxon>Pterygota</taxon>
        <taxon>Neoptera</taxon>
        <taxon>Endopterygota</taxon>
        <taxon>Coleoptera</taxon>
        <taxon>Polyphaga</taxon>
        <taxon>Cucujiformia</taxon>
        <taxon>Tenebrionidae</taxon>
        <taxon>Tenebrio</taxon>
    </lineage>
</organism>
<name>A0A8J6LJ31_TENMO</name>
<reference evidence="2" key="1">
    <citation type="journal article" date="2020" name="J Insects Food Feed">
        <title>The yellow mealworm (Tenebrio molitor) genome: a resource for the emerging insects as food and feed industry.</title>
        <authorList>
            <person name="Eriksson T."/>
            <person name="Andere A."/>
            <person name="Kelstrup H."/>
            <person name="Emery V."/>
            <person name="Picard C."/>
        </authorList>
    </citation>
    <scope>NUCLEOTIDE SEQUENCE</scope>
    <source>
        <strain evidence="2">Stoneville</strain>
        <tissue evidence="2">Whole head</tissue>
    </source>
</reference>
<feature type="compositionally biased region" description="Polar residues" evidence="1">
    <location>
        <begin position="298"/>
        <end position="344"/>
    </location>
</feature>
<evidence type="ECO:0000313" key="3">
    <source>
        <dbReference type="Proteomes" id="UP000719412"/>
    </source>
</evidence>
<dbReference type="EMBL" id="JABDTM020010808">
    <property type="protein sequence ID" value="KAH0820778.1"/>
    <property type="molecule type" value="Genomic_DNA"/>
</dbReference>
<keyword evidence="3" id="KW-1185">Reference proteome</keyword>
<feature type="compositionally biased region" description="Basic and acidic residues" evidence="1">
    <location>
        <begin position="234"/>
        <end position="255"/>
    </location>
</feature>
<reference evidence="2" key="2">
    <citation type="submission" date="2021-08" db="EMBL/GenBank/DDBJ databases">
        <authorList>
            <person name="Eriksson T."/>
        </authorList>
    </citation>
    <scope>NUCLEOTIDE SEQUENCE</scope>
    <source>
        <strain evidence="2">Stoneville</strain>
        <tissue evidence="2">Whole head</tissue>
    </source>
</reference>
<dbReference type="Proteomes" id="UP000719412">
    <property type="component" value="Unassembled WGS sequence"/>
</dbReference>
<protein>
    <submittedName>
        <fullName evidence="2">Uncharacterized protein</fullName>
    </submittedName>
</protein>
<sequence>MVVLRVEIWAATRPVQDIYIMVLAPFYHPARCMNSTVVLEDEIPIGTNSLHRREHDVFENPNVNIASQPIFHMDHYPRTSSGNPCPHVDGKTTATLDSLDIGFFKPTVPGKNNLSPKFFVLGNILKGKPHPYFTMQWGKPWLSCCNAATEVDFPHYLSSGGERPLLCKDIAVKSSSLLANTKRDCFNFVTNNGFCRMWLRDGHHLLEEPRHAANDVVPSAPFAGEPAPRHHERPHQPRDQQPVEHQTLDEPRFNEEDAPQDTTTGDAAGVPPQEGGGPRHAQDVHNPSWSTNEEKQRPQPSDQKTLNPSPNASNQRNHQQNQPNVQVSPSLSPNASNQNRHPKNHLQNQLNDLVSNWTMIFNFQPPKRPLRNIRNDKGNSHFRPLSHQNQVPFRAHYRKSRL</sequence>
<dbReference type="AlphaFoldDB" id="A0A8J6LJ31"/>
<proteinExistence type="predicted"/>
<comment type="caution">
    <text evidence="2">The sequence shown here is derived from an EMBL/GenBank/DDBJ whole genome shotgun (WGS) entry which is preliminary data.</text>
</comment>
<evidence type="ECO:0000313" key="2">
    <source>
        <dbReference type="EMBL" id="KAH0820778.1"/>
    </source>
</evidence>
<feature type="region of interest" description="Disordered" evidence="1">
    <location>
        <begin position="216"/>
        <end position="344"/>
    </location>
</feature>
<gene>
    <name evidence="2" type="ORF">GEV33_002013</name>
</gene>
<evidence type="ECO:0000256" key="1">
    <source>
        <dbReference type="SAM" id="MobiDB-lite"/>
    </source>
</evidence>
<accession>A0A8J6LJ31</accession>